<feature type="compositionally biased region" description="Low complexity" evidence="8">
    <location>
        <begin position="433"/>
        <end position="445"/>
    </location>
</feature>
<evidence type="ECO:0000259" key="10">
    <source>
        <dbReference type="PROSITE" id="PS51914"/>
    </source>
</evidence>
<sequence length="610" mass="68416">MILNSFISLLLTLNSIFETAISLSSQSPQDLLAYPKYTVNLADWDSAILNSTATALLSTDQQLRPTSDDGGLSILDKTNPDIDQEHVRIFRQRLMRSSNGQAFLCSVPPLPLPKPVIKKSTTSSSLTTSSNDQLKEKLKLEEEGLKKGLMLLESLKDRCIYTRLGWFTYSFCYGTGEIRQFHAIMIPGHNHPHEDPDQDVYVLGLHLSHPQHPLHQSSKVEGTLPSPTASSGELTSLGRNRFSSQNPVIGLSEVMADETNSLPMSDMTWQEEEFEQKRYLVQKWEGGTICDLTGKARSVEVQYHCSTVGTDHIALLRETSICEYLLIIHTPRLCSEPLFLDGGNRRKSGIDEIGKIDCVPILSEKEMKRLRVEKEEKVRRLLEEEEKERQRKEQQKAIDDQVDASTDQQTLETSNPTEPEKSDSPASNEENPTASSSTESDTSTSAKKEDSDESKPLVMDPITVFFDTDTGKIYMDEGNKPTTNPNQAPPAAETRTTTNQPPPSLEELTKALRDSLGAVLRDLRNVEQDGQPQRPQQPLSEILAALKESSTSTKTRSKKKDRIPKKKVKVDNSKVLKNQQLDNHHQKLLNMYEKKFGAGDDDNENNKENQ</sequence>
<accession>A0A9P6T869</accession>
<evidence type="ECO:0000256" key="5">
    <source>
        <dbReference type="ARBA" id="ARBA00022734"/>
    </source>
</evidence>
<dbReference type="GO" id="GO:0005788">
    <property type="term" value="C:endoplasmic reticulum lumen"/>
    <property type="evidence" value="ECO:0007669"/>
    <property type="project" value="TreeGrafter"/>
</dbReference>
<evidence type="ECO:0000313" key="11">
    <source>
        <dbReference type="EMBL" id="KAG0142701.1"/>
    </source>
</evidence>
<dbReference type="GO" id="GO:0005789">
    <property type="term" value="C:endoplasmic reticulum membrane"/>
    <property type="evidence" value="ECO:0007669"/>
    <property type="project" value="UniProtKB-SubCell"/>
</dbReference>
<dbReference type="GO" id="GO:0030968">
    <property type="term" value="P:endoplasmic reticulum unfolded protein response"/>
    <property type="evidence" value="ECO:0007669"/>
    <property type="project" value="InterPro"/>
</dbReference>
<dbReference type="InterPro" id="IPR044865">
    <property type="entry name" value="MRH_dom"/>
</dbReference>
<feature type="compositionally biased region" description="Basic and acidic residues" evidence="8">
    <location>
        <begin position="446"/>
        <end position="455"/>
    </location>
</feature>
<evidence type="ECO:0000256" key="1">
    <source>
        <dbReference type="ARBA" id="ARBA00004367"/>
    </source>
</evidence>
<dbReference type="Pfam" id="PF07915">
    <property type="entry name" value="PRKCSH"/>
    <property type="match status" value="1"/>
</dbReference>
<feature type="region of interest" description="Disordered" evidence="8">
    <location>
        <begin position="546"/>
        <end position="586"/>
    </location>
</feature>
<comment type="subcellular location">
    <subcellularLocation>
        <location evidence="1">Endoplasmic reticulum membrane</location>
        <topology evidence="1">Peripheral membrane protein</topology>
        <orientation evidence="1">Lumenal side</orientation>
    </subcellularLocation>
</comment>
<evidence type="ECO:0000256" key="7">
    <source>
        <dbReference type="ARBA" id="ARBA00023157"/>
    </source>
</evidence>
<feature type="chain" id="PRO_5040415662" description="Protein OS-9 homolog" evidence="9">
    <location>
        <begin position="23"/>
        <end position="610"/>
    </location>
</feature>
<comment type="similarity">
    <text evidence="2">Belongs to the OS-9 family.</text>
</comment>
<reference evidence="11" key="1">
    <citation type="submission" date="2013-11" db="EMBL/GenBank/DDBJ databases">
        <title>Genome sequence of the fusiform rust pathogen reveals effectors for host alternation and coevolution with pine.</title>
        <authorList>
            <consortium name="DOE Joint Genome Institute"/>
            <person name="Smith K."/>
            <person name="Pendleton A."/>
            <person name="Kubisiak T."/>
            <person name="Anderson C."/>
            <person name="Salamov A."/>
            <person name="Aerts A."/>
            <person name="Riley R."/>
            <person name="Clum A."/>
            <person name="Lindquist E."/>
            <person name="Ence D."/>
            <person name="Campbell M."/>
            <person name="Kronenberg Z."/>
            <person name="Feau N."/>
            <person name="Dhillon B."/>
            <person name="Hamelin R."/>
            <person name="Burleigh J."/>
            <person name="Smith J."/>
            <person name="Yandell M."/>
            <person name="Nelson C."/>
            <person name="Grigoriev I."/>
            <person name="Davis J."/>
        </authorList>
    </citation>
    <scope>NUCLEOTIDE SEQUENCE</scope>
    <source>
        <strain evidence="11">G11</strain>
    </source>
</reference>
<feature type="region of interest" description="Disordered" evidence="8">
    <location>
        <begin position="383"/>
        <end position="505"/>
    </location>
</feature>
<dbReference type="OrthoDB" id="448954at2759"/>
<evidence type="ECO:0000256" key="4">
    <source>
        <dbReference type="ARBA" id="ARBA00022729"/>
    </source>
</evidence>
<feature type="compositionally biased region" description="Polar residues" evidence="8">
    <location>
        <begin position="403"/>
        <end position="417"/>
    </location>
</feature>
<feature type="compositionally biased region" description="Basic residues" evidence="8">
    <location>
        <begin position="555"/>
        <end position="568"/>
    </location>
</feature>
<feature type="signal peptide" evidence="9">
    <location>
        <begin position="1"/>
        <end position="22"/>
    </location>
</feature>
<feature type="region of interest" description="Disordered" evidence="8">
    <location>
        <begin position="212"/>
        <end position="241"/>
    </location>
</feature>
<keyword evidence="6" id="KW-0256">Endoplasmic reticulum</keyword>
<dbReference type="AlphaFoldDB" id="A0A9P6T869"/>
<dbReference type="EMBL" id="MU167340">
    <property type="protein sequence ID" value="KAG0142701.1"/>
    <property type="molecule type" value="Genomic_DNA"/>
</dbReference>
<feature type="compositionally biased region" description="Polar residues" evidence="8">
    <location>
        <begin position="225"/>
        <end position="241"/>
    </location>
</feature>
<organism evidence="11 12">
    <name type="scientific">Cronartium quercuum f. sp. fusiforme G11</name>
    <dbReference type="NCBI Taxonomy" id="708437"/>
    <lineage>
        <taxon>Eukaryota</taxon>
        <taxon>Fungi</taxon>
        <taxon>Dikarya</taxon>
        <taxon>Basidiomycota</taxon>
        <taxon>Pucciniomycotina</taxon>
        <taxon>Pucciniomycetes</taxon>
        <taxon>Pucciniales</taxon>
        <taxon>Coleosporiaceae</taxon>
        <taxon>Cronartium</taxon>
    </lineage>
</organism>
<name>A0A9P6T869_9BASI</name>
<dbReference type="Gene3D" id="2.70.130.10">
    <property type="entry name" value="Mannose-6-phosphate receptor binding domain"/>
    <property type="match status" value="1"/>
</dbReference>
<dbReference type="SUPFAM" id="SSF50911">
    <property type="entry name" value="Mannose 6-phosphate receptor domain"/>
    <property type="match status" value="1"/>
</dbReference>
<dbReference type="GO" id="GO:0030246">
    <property type="term" value="F:carbohydrate binding"/>
    <property type="evidence" value="ECO:0007669"/>
    <property type="project" value="UniProtKB-KW"/>
</dbReference>
<gene>
    <name evidence="11" type="ORF">CROQUDRAFT_673383</name>
</gene>
<dbReference type="Proteomes" id="UP000886653">
    <property type="component" value="Unassembled WGS sequence"/>
</dbReference>
<dbReference type="InterPro" id="IPR009011">
    <property type="entry name" value="Man6P_isomerase_rcpt-bd_dom_sf"/>
</dbReference>
<keyword evidence="4 9" id="KW-0732">Signal</keyword>
<dbReference type="InterPro" id="IPR045149">
    <property type="entry name" value="OS-9-like"/>
</dbReference>
<evidence type="ECO:0000313" key="12">
    <source>
        <dbReference type="Proteomes" id="UP000886653"/>
    </source>
</evidence>
<evidence type="ECO:0000256" key="8">
    <source>
        <dbReference type="SAM" id="MobiDB-lite"/>
    </source>
</evidence>
<keyword evidence="12" id="KW-1185">Reference proteome</keyword>
<proteinExistence type="inferred from homology"/>
<protein>
    <recommendedName>
        <fullName evidence="3">Protein OS-9 homolog</fullName>
    </recommendedName>
</protein>
<evidence type="ECO:0000256" key="6">
    <source>
        <dbReference type="ARBA" id="ARBA00022824"/>
    </source>
</evidence>
<dbReference type="PROSITE" id="PS51914">
    <property type="entry name" value="MRH"/>
    <property type="match status" value="1"/>
</dbReference>
<feature type="compositionally biased region" description="Low complexity" evidence="8">
    <location>
        <begin position="480"/>
        <end position="494"/>
    </location>
</feature>
<keyword evidence="5" id="KW-0430">Lectin</keyword>
<evidence type="ECO:0000256" key="9">
    <source>
        <dbReference type="SAM" id="SignalP"/>
    </source>
</evidence>
<evidence type="ECO:0000256" key="2">
    <source>
        <dbReference type="ARBA" id="ARBA00009918"/>
    </source>
</evidence>
<dbReference type="PANTHER" id="PTHR15414:SF0">
    <property type="entry name" value="ENDOPLASMIC RETICULUM LECTIN 1"/>
    <property type="match status" value="1"/>
</dbReference>
<feature type="domain" description="MRH" evidence="10">
    <location>
        <begin position="157"/>
        <end position="336"/>
    </location>
</feature>
<keyword evidence="7" id="KW-1015">Disulfide bond</keyword>
<dbReference type="InterPro" id="IPR012913">
    <property type="entry name" value="OS9-like_dom"/>
</dbReference>
<comment type="caution">
    <text evidence="11">The sequence shown here is derived from an EMBL/GenBank/DDBJ whole genome shotgun (WGS) entry which is preliminary data.</text>
</comment>
<dbReference type="GO" id="GO:0030970">
    <property type="term" value="P:retrograde protein transport, ER to cytosol"/>
    <property type="evidence" value="ECO:0007669"/>
    <property type="project" value="TreeGrafter"/>
</dbReference>
<feature type="compositionally biased region" description="Basic and acidic residues" evidence="8">
    <location>
        <begin position="383"/>
        <end position="399"/>
    </location>
</feature>
<dbReference type="PANTHER" id="PTHR15414">
    <property type="entry name" value="OS-9-RELATED"/>
    <property type="match status" value="1"/>
</dbReference>
<evidence type="ECO:0000256" key="3">
    <source>
        <dbReference type="ARBA" id="ARBA00018727"/>
    </source>
</evidence>